<comment type="cofactor">
    <cofactor evidence="16">
        <name>Mg(2+)</name>
        <dbReference type="ChEBI" id="CHEBI:18420"/>
    </cofactor>
    <cofactor evidence="16">
        <name>Ca(2+)</name>
        <dbReference type="ChEBI" id="CHEBI:29108"/>
    </cofactor>
    <cofactor evidence="16">
        <name>Mn(2+)</name>
        <dbReference type="ChEBI" id="CHEBI:29035"/>
    </cofactor>
    <cofactor evidence="16">
        <name>Co(2+)</name>
        <dbReference type="ChEBI" id="CHEBI:48828"/>
    </cofactor>
    <text evidence="16">Binds 1 Mg(2+) ion per subunit. Can also utilize other divalent metal cations, such as Ca(2+), Mn(2+) and Co(2+).</text>
</comment>
<comment type="function">
    <text evidence="16">Catalyzes the transfer of a two-carbon ketol group from a ketose donor to an aldose acceptor, via a covalent intermediate with the cofactor thiamine pyrophosphate.</text>
</comment>
<evidence type="ECO:0000259" key="17">
    <source>
        <dbReference type="SMART" id="SM00861"/>
    </source>
</evidence>
<dbReference type="PANTHER" id="PTHR43522">
    <property type="entry name" value="TRANSKETOLASE"/>
    <property type="match status" value="1"/>
</dbReference>
<comment type="cofactor">
    <cofactor evidence="13">
        <name>thiamine diphosphate</name>
        <dbReference type="ChEBI" id="CHEBI:58937"/>
    </cofactor>
    <text evidence="13">Binds 1 thiamine pyrophosphate per subunit. During the reaction, the substrate forms a covalent intermediate with the cofactor.</text>
</comment>
<evidence type="ECO:0000256" key="15">
    <source>
        <dbReference type="PIRSR" id="PIRSR605478-5"/>
    </source>
</evidence>
<evidence type="ECO:0000256" key="14">
    <source>
        <dbReference type="PIRSR" id="PIRSR605478-4"/>
    </source>
</evidence>
<organism evidence="18 19">
    <name type="scientific">Ligilactobacillus agilis</name>
    <dbReference type="NCBI Taxonomy" id="1601"/>
    <lineage>
        <taxon>Bacteria</taxon>
        <taxon>Bacillati</taxon>
        <taxon>Bacillota</taxon>
        <taxon>Bacilli</taxon>
        <taxon>Lactobacillales</taxon>
        <taxon>Lactobacillaceae</taxon>
        <taxon>Ligilactobacillus</taxon>
    </lineage>
</organism>
<feature type="domain" description="Transketolase-like pyrimidine-binding" evidence="17">
    <location>
        <begin position="354"/>
        <end position="525"/>
    </location>
</feature>
<dbReference type="InterPro" id="IPR049557">
    <property type="entry name" value="Transketolase_CS"/>
</dbReference>
<dbReference type="InterPro" id="IPR005474">
    <property type="entry name" value="Transketolase_N"/>
</dbReference>
<keyword evidence="6 14" id="KW-0479">Metal-binding</keyword>
<dbReference type="PROSITE" id="PS00801">
    <property type="entry name" value="TRANSKETOLASE_1"/>
    <property type="match status" value="1"/>
</dbReference>
<dbReference type="Gene3D" id="3.40.50.970">
    <property type="match status" value="2"/>
</dbReference>
<comment type="cofactor">
    <cofactor evidence="14">
        <name>Mg(2+)</name>
        <dbReference type="ChEBI" id="CHEBI:18420"/>
    </cofactor>
    <text evidence="14">Binds 1 Mg(2+) ion per subunit. Can also utilize other divalent metal cations, such as Ca(2+), Mn(2+) and Co(2+).</text>
</comment>
<dbReference type="Pfam" id="PF22613">
    <property type="entry name" value="Transketolase_C_1"/>
    <property type="match status" value="1"/>
</dbReference>
<evidence type="ECO:0000313" key="18">
    <source>
        <dbReference type="EMBL" id="OXS38136.1"/>
    </source>
</evidence>
<sequence>MFDQIDELGVNTVRMLSVEMIEEANSGHPGLPLGAAPMAYALWTKHLKINPASHMSWINRDRFVLSAGHGSAMLYSLLHLAGYDLTISDLKKFRQWNSKTPGHPEYGQTDGVEATAGPLGQGLAMAVGMAMAEEHLAAKYNRPDFQMINHYTYTLVGDGDLSEGISHEAASLAGHLKLGKLIALYDSNDILLDGPAENSFTENIGRRFESYGWQHILVEDGNNLEAIDAAIRLAKQNLSKPTIIEVKTTIGYASPNQGTNKVHGTPLGVEGINKLRQNLGWNQEPFTVPSEVEERFEQTLRIRGREAEADWQELFTNYQHIYPDLANELLDGFNNKTLINMDEVVPHYGKTEKIATRNASEKAINRLVEVMPSLWGGAADLASSNKTRMKNQGDFLPANYAGRNIWFGVREFAMAATMNGIALHGGTRIFGGTFFVFTDYLRAAIRLAALQKIPVIYVLTHDSIAVGEDGPTHQPVETLASLRCIPNVQVIRPADGNETSAAWKLALETTDKPTVLVLSRQSLSTLPISSTKVFEGVTKGGYIVSEPKDGKMTGILIATGSEVNLAVQAQKELTKKNQSVRVVSMPSFDRFESQSEEYKEVVLPSRIEKRMTIEAASTFGWDRYAGPLGIKIGVDKFGASAPGELVMDKYGFNVDNVVSKFMELG</sequence>
<gene>
    <name evidence="18" type="ORF">AYP69_09210</name>
</gene>
<feature type="binding site" evidence="14">
    <location>
        <position position="190"/>
    </location>
    <ligand>
        <name>Mg(2+)</name>
        <dbReference type="ChEBI" id="CHEBI:18420"/>
    </ligand>
</feature>
<evidence type="ECO:0000256" key="8">
    <source>
        <dbReference type="ARBA" id="ARBA00023052"/>
    </source>
</evidence>
<dbReference type="InterPro" id="IPR029061">
    <property type="entry name" value="THDP-binding"/>
</dbReference>
<dbReference type="EC" id="2.2.1.1" evidence="3 10"/>
<evidence type="ECO:0000256" key="10">
    <source>
        <dbReference type="NCBIfam" id="TIGR00232"/>
    </source>
</evidence>
<evidence type="ECO:0000256" key="1">
    <source>
        <dbReference type="ARBA" id="ARBA00007131"/>
    </source>
</evidence>
<dbReference type="InterPro" id="IPR005478">
    <property type="entry name" value="Transketolase_bac-like"/>
</dbReference>
<dbReference type="Pfam" id="PF02779">
    <property type="entry name" value="Transket_pyr"/>
    <property type="match status" value="1"/>
</dbReference>
<dbReference type="GO" id="GO:0046872">
    <property type="term" value="F:metal ion binding"/>
    <property type="evidence" value="ECO:0007669"/>
    <property type="project" value="UniProtKB-KW"/>
</dbReference>
<evidence type="ECO:0000256" key="13">
    <source>
        <dbReference type="PIRSR" id="PIRSR605478-3"/>
    </source>
</evidence>
<feature type="binding site" evidence="12">
    <location>
        <position position="384"/>
    </location>
    <ligand>
        <name>substrate</name>
    </ligand>
</feature>
<feature type="binding site" evidence="14">
    <location>
        <position position="188"/>
    </location>
    <ligand>
        <name>Mg(2+)</name>
        <dbReference type="ChEBI" id="CHEBI:18420"/>
    </ligand>
</feature>
<dbReference type="RefSeq" id="WP_089144457.1">
    <property type="nucleotide sequence ID" value="NZ_LUGD01000097.1"/>
</dbReference>
<accession>A0A231PVR0</accession>
<dbReference type="NCBIfam" id="TIGR00232">
    <property type="entry name" value="tktlase_bact"/>
    <property type="match status" value="1"/>
</dbReference>
<dbReference type="EMBL" id="LUGO01000082">
    <property type="protein sequence ID" value="OXS38136.1"/>
    <property type="molecule type" value="Genomic_DNA"/>
</dbReference>
<dbReference type="FunFam" id="3.40.50.970:FF:000003">
    <property type="entry name" value="Transketolase"/>
    <property type="match status" value="1"/>
</dbReference>
<proteinExistence type="inferred from homology"/>
<evidence type="ECO:0000256" key="5">
    <source>
        <dbReference type="ARBA" id="ARBA00022679"/>
    </source>
</evidence>
<feature type="binding site" evidence="12">
    <location>
        <position position="263"/>
    </location>
    <ligand>
        <name>substrate</name>
    </ligand>
</feature>
<dbReference type="SUPFAM" id="SSF52518">
    <property type="entry name" value="Thiamin diphosphate-binding fold (THDP-binding)"/>
    <property type="match status" value="2"/>
</dbReference>
<evidence type="ECO:0000256" key="2">
    <source>
        <dbReference type="ARBA" id="ARBA00011738"/>
    </source>
</evidence>
<evidence type="ECO:0000256" key="9">
    <source>
        <dbReference type="ARBA" id="ARBA00049473"/>
    </source>
</evidence>
<evidence type="ECO:0000256" key="11">
    <source>
        <dbReference type="PIRSR" id="PIRSR605478-1"/>
    </source>
</evidence>
<dbReference type="InterPro" id="IPR020826">
    <property type="entry name" value="Transketolase_BS"/>
</dbReference>
<comment type="similarity">
    <text evidence="1 16">Belongs to the transketolase family.</text>
</comment>
<dbReference type="SMART" id="SM00861">
    <property type="entry name" value="Transket_pyr"/>
    <property type="match status" value="1"/>
</dbReference>
<feature type="binding site" evidence="12">
    <location>
        <position position="28"/>
    </location>
    <ligand>
        <name>substrate</name>
    </ligand>
</feature>
<evidence type="ECO:0000256" key="6">
    <source>
        <dbReference type="ARBA" id="ARBA00022723"/>
    </source>
</evidence>
<dbReference type="Gene3D" id="3.40.50.920">
    <property type="match status" value="1"/>
</dbReference>
<dbReference type="InterPro" id="IPR009014">
    <property type="entry name" value="Transketo_C/PFOR_II"/>
</dbReference>
<keyword evidence="8 13" id="KW-0786">Thiamine pyrophosphate</keyword>
<dbReference type="AlphaFoldDB" id="A0A231PVR0"/>
<evidence type="ECO:0000256" key="3">
    <source>
        <dbReference type="ARBA" id="ARBA00013152"/>
    </source>
</evidence>
<feature type="binding site" evidence="12">
    <location>
        <position position="520"/>
    </location>
    <ligand>
        <name>substrate</name>
    </ligand>
</feature>
<feature type="site" description="Important for catalytic activity" evidence="15">
    <location>
        <position position="263"/>
    </location>
</feature>
<dbReference type="FunFam" id="3.40.50.920:FF:000003">
    <property type="entry name" value="Transketolase"/>
    <property type="match status" value="1"/>
</dbReference>
<dbReference type="Proteomes" id="UP000215261">
    <property type="component" value="Unassembled WGS sequence"/>
</dbReference>
<comment type="catalytic activity">
    <reaction evidence="9 16">
        <text>D-sedoheptulose 7-phosphate + D-glyceraldehyde 3-phosphate = aldehydo-D-ribose 5-phosphate + D-xylulose 5-phosphate</text>
        <dbReference type="Rhea" id="RHEA:10508"/>
        <dbReference type="ChEBI" id="CHEBI:57483"/>
        <dbReference type="ChEBI" id="CHEBI:57737"/>
        <dbReference type="ChEBI" id="CHEBI:58273"/>
        <dbReference type="ChEBI" id="CHEBI:59776"/>
        <dbReference type="EC" id="2.2.1.1"/>
    </reaction>
</comment>
<protein>
    <recommendedName>
        <fullName evidence="4 10">Transketolase</fullName>
        <ecNumber evidence="3 10">2.2.1.1</ecNumber>
    </recommendedName>
</protein>
<feature type="binding site" evidence="12">
    <location>
        <position position="357"/>
    </location>
    <ligand>
        <name>substrate</name>
    </ligand>
</feature>
<comment type="subunit">
    <text evidence="2 16">Homodimer.</text>
</comment>
<evidence type="ECO:0000256" key="4">
    <source>
        <dbReference type="ARBA" id="ARBA00016662"/>
    </source>
</evidence>
<evidence type="ECO:0000313" key="19">
    <source>
        <dbReference type="Proteomes" id="UP000215261"/>
    </source>
</evidence>
<dbReference type="InterPro" id="IPR033247">
    <property type="entry name" value="Transketolase_fam"/>
</dbReference>
<keyword evidence="5 16" id="KW-0808">Transferase</keyword>
<feature type="binding site" evidence="13">
    <location>
        <position position="188"/>
    </location>
    <ligand>
        <name>thiamine diphosphate</name>
        <dbReference type="ChEBI" id="CHEBI:58937"/>
    </ligand>
</feature>
<feature type="active site" description="Proton donor" evidence="11">
    <location>
        <position position="411"/>
    </location>
</feature>
<comment type="caution">
    <text evidence="18">The sequence shown here is derived from an EMBL/GenBank/DDBJ whole genome shotgun (WGS) entry which is preliminary data.</text>
</comment>
<feature type="binding site" evidence="13">
    <location>
        <begin position="117"/>
        <end position="119"/>
    </location>
    <ligand>
        <name>thiamine diphosphate</name>
        <dbReference type="ChEBI" id="CHEBI:58937"/>
    </ligand>
</feature>
<feature type="binding site" evidence="14">
    <location>
        <position position="158"/>
    </location>
    <ligand>
        <name>Mg(2+)</name>
        <dbReference type="ChEBI" id="CHEBI:18420"/>
    </ligand>
</feature>
<dbReference type="GO" id="GO:0004802">
    <property type="term" value="F:transketolase activity"/>
    <property type="evidence" value="ECO:0007669"/>
    <property type="project" value="UniProtKB-UniRule"/>
</dbReference>
<keyword evidence="16" id="KW-0106">Calcium</keyword>
<evidence type="ECO:0000256" key="16">
    <source>
        <dbReference type="RuleBase" id="RU004996"/>
    </source>
</evidence>
<dbReference type="Pfam" id="PF00456">
    <property type="entry name" value="Transketolase_N"/>
    <property type="match status" value="1"/>
</dbReference>
<name>A0A231PVR0_9LACO</name>
<dbReference type="GO" id="GO:0005829">
    <property type="term" value="C:cytosol"/>
    <property type="evidence" value="ECO:0007669"/>
    <property type="project" value="TreeGrafter"/>
</dbReference>
<dbReference type="InterPro" id="IPR005475">
    <property type="entry name" value="Transketolase-like_Pyr-bd"/>
</dbReference>
<keyword evidence="7 14" id="KW-0460">Magnesium</keyword>
<dbReference type="PROSITE" id="PS00802">
    <property type="entry name" value="TRANSKETOLASE_2"/>
    <property type="match status" value="1"/>
</dbReference>
<dbReference type="CDD" id="cd02012">
    <property type="entry name" value="TPP_TK"/>
    <property type="match status" value="1"/>
</dbReference>
<dbReference type="GO" id="GO:0006098">
    <property type="term" value="P:pentose-phosphate shunt"/>
    <property type="evidence" value="ECO:0007669"/>
    <property type="project" value="TreeGrafter"/>
</dbReference>
<feature type="binding site" evidence="12">
    <location>
        <position position="473"/>
    </location>
    <ligand>
        <name>substrate</name>
    </ligand>
</feature>
<feature type="binding site" evidence="12">
    <location>
        <position position="461"/>
    </location>
    <ligand>
        <name>substrate</name>
    </ligand>
</feature>
<feature type="binding site" evidence="13">
    <location>
        <position position="437"/>
    </location>
    <ligand>
        <name>thiamine diphosphate</name>
        <dbReference type="ChEBI" id="CHEBI:58937"/>
    </ligand>
</feature>
<dbReference type="PANTHER" id="PTHR43522:SF2">
    <property type="entry name" value="TRANSKETOLASE 1-RELATED"/>
    <property type="match status" value="1"/>
</dbReference>
<dbReference type="SUPFAM" id="SSF52922">
    <property type="entry name" value="TK C-terminal domain-like"/>
    <property type="match status" value="1"/>
</dbReference>
<feature type="binding site" evidence="12">
    <location>
        <position position="469"/>
    </location>
    <ligand>
        <name>substrate</name>
    </ligand>
</feature>
<dbReference type="CDD" id="cd07033">
    <property type="entry name" value="TPP_PYR_DXS_TK_like"/>
    <property type="match status" value="1"/>
</dbReference>
<dbReference type="FunFam" id="3.40.50.970:FF:000004">
    <property type="entry name" value="Transketolase"/>
    <property type="match status" value="1"/>
</dbReference>
<evidence type="ECO:0000256" key="12">
    <source>
        <dbReference type="PIRSR" id="PIRSR605478-2"/>
    </source>
</evidence>
<feature type="site" description="Important for catalytic activity" evidence="15">
    <location>
        <position position="28"/>
    </location>
</feature>
<feature type="binding site" evidence="13">
    <location>
        <position position="69"/>
    </location>
    <ligand>
        <name>thiamine diphosphate</name>
        <dbReference type="ChEBI" id="CHEBI:58937"/>
    </ligand>
</feature>
<dbReference type="InterPro" id="IPR055152">
    <property type="entry name" value="Transketolase-like_C_2"/>
</dbReference>
<feature type="binding site" evidence="13">
    <location>
        <position position="159"/>
    </location>
    <ligand>
        <name>thiamine diphosphate</name>
        <dbReference type="ChEBI" id="CHEBI:58937"/>
    </ligand>
</feature>
<reference evidence="18 19" key="1">
    <citation type="submission" date="2016-03" db="EMBL/GenBank/DDBJ databases">
        <title>Sequencing of Lactobacillus Species from Commercial Turkeys.</title>
        <authorList>
            <person name="Johnson T.J."/>
            <person name="Youmans B.P."/>
            <person name="Case K.A."/>
        </authorList>
    </citation>
    <scope>NUCLEOTIDE SEQUENCE [LARGE SCALE GENOMIC DNA]</scope>
    <source>
        <strain evidence="18 19">UMNLA1</strain>
    </source>
</reference>
<feature type="binding site" evidence="13">
    <location>
        <position position="263"/>
    </location>
    <ligand>
        <name>thiamine diphosphate</name>
        <dbReference type="ChEBI" id="CHEBI:58937"/>
    </ligand>
</feature>
<evidence type="ECO:0000256" key="7">
    <source>
        <dbReference type="ARBA" id="ARBA00022842"/>
    </source>
</evidence>